<dbReference type="Gene3D" id="2.40.30.20">
    <property type="match status" value="2"/>
</dbReference>
<keyword evidence="9" id="KW-0808">Transferase</keyword>
<dbReference type="EMBL" id="JAKRKC020000001">
    <property type="protein sequence ID" value="MCK2217018.1"/>
    <property type="molecule type" value="Genomic_DNA"/>
</dbReference>
<gene>
    <name evidence="9" type="ORF">MF672_024965</name>
</gene>
<reference evidence="9 10" key="1">
    <citation type="submission" date="2022-04" db="EMBL/GenBank/DDBJ databases">
        <title>Genome draft of Actinomadura sp. ATCC 31491.</title>
        <authorList>
            <person name="Shi X."/>
            <person name="Du Y."/>
        </authorList>
    </citation>
    <scope>NUCLEOTIDE SEQUENCE [LARGE SCALE GENOMIC DNA]</scope>
    <source>
        <strain evidence="9 10">ATCC 31491</strain>
    </source>
</reference>
<dbReference type="Gene3D" id="3.90.870.10">
    <property type="entry name" value="DHBP synthase"/>
    <property type="match status" value="1"/>
</dbReference>
<dbReference type="InterPro" id="IPR001783">
    <property type="entry name" value="Lumazine-bd"/>
</dbReference>
<dbReference type="InterPro" id="IPR017945">
    <property type="entry name" value="DHBP_synth_RibB-like_a/b_dom"/>
</dbReference>
<evidence type="ECO:0000256" key="3">
    <source>
        <dbReference type="ARBA" id="ARBA00012153"/>
    </source>
</evidence>
<dbReference type="Pfam" id="PF00677">
    <property type="entry name" value="Lum_binding"/>
    <property type="match status" value="2"/>
</dbReference>
<accession>A0ABT0FYQ1</accession>
<name>A0ABT0FYQ1_9ACTN</name>
<dbReference type="GO" id="GO:0004746">
    <property type="term" value="F:riboflavin synthase activity"/>
    <property type="evidence" value="ECO:0007669"/>
    <property type="project" value="UniProtKB-EC"/>
</dbReference>
<dbReference type="NCBIfam" id="NF006767">
    <property type="entry name" value="PRK09289.1"/>
    <property type="match status" value="1"/>
</dbReference>
<dbReference type="SUPFAM" id="SSF63380">
    <property type="entry name" value="Riboflavin synthase domain-like"/>
    <property type="match status" value="2"/>
</dbReference>
<evidence type="ECO:0000256" key="2">
    <source>
        <dbReference type="ARBA" id="ARBA00004904"/>
    </source>
</evidence>
<feature type="repeat" description="Lumazine-binding" evidence="7">
    <location>
        <begin position="1"/>
        <end position="93"/>
    </location>
</feature>
<comment type="caution">
    <text evidence="9">The sequence shown here is derived from an EMBL/GenBank/DDBJ whole genome shotgun (WGS) entry which is preliminary data.</text>
</comment>
<dbReference type="SUPFAM" id="SSF55821">
    <property type="entry name" value="YrdC/RibB"/>
    <property type="match status" value="1"/>
</dbReference>
<protein>
    <recommendedName>
        <fullName evidence="3">3,4-dihydroxy-2-butanone-4-phosphate synthase</fullName>
        <ecNumber evidence="3">4.1.99.12</ecNumber>
    </recommendedName>
</protein>
<evidence type="ECO:0000256" key="5">
    <source>
        <dbReference type="ARBA" id="ARBA00022723"/>
    </source>
</evidence>
<feature type="domain" description="Lumazine-binding" evidence="8">
    <location>
        <begin position="1"/>
        <end position="93"/>
    </location>
</feature>
<organism evidence="9 10">
    <name type="scientific">Actinomadura luzonensis</name>
    <dbReference type="NCBI Taxonomy" id="2805427"/>
    <lineage>
        <taxon>Bacteria</taxon>
        <taxon>Bacillati</taxon>
        <taxon>Actinomycetota</taxon>
        <taxon>Actinomycetes</taxon>
        <taxon>Streptosporangiales</taxon>
        <taxon>Thermomonosporaceae</taxon>
        <taxon>Actinomadura</taxon>
    </lineage>
</organism>
<evidence type="ECO:0000256" key="4">
    <source>
        <dbReference type="ARBA" id="ARBA00022619"/>
    </source>
</evidence>
<dbReference type="InterPro" id="IPR026017">
    <property type="entry name" value="Lumazine-bd_dom"/>
</dbReference>
<dbReference type="InterPro" id="IPR023366">
    <property type="entry name" value="ATP_synth_asu-like_sf"/>
</dbReference>
<evidence type="ECO:0000256" key="6">
    <source>
        <dbReference type="ARBA" id="ARBA00022737"/>
    </source>
</evidence>
<evidence type="ECO:0000256" key="7">
    <source>
        <dbReference type="PROSITE-ProRule" id="PRU00524"/>
    </source>
</evidence>
<keyword evidence="5" id="KW-0479">Metal-binding</keyword>
<dbReference type="InterPro" id="IPR017938">
    <property type="entry name" value="Riboflavin_synthase-like_b-brl"/>
</dbReference>
<dbReference type="PROSITE" id="PS51177">
    <property type="entry name" value="LUMAZINE_BIND"/>
    <property type="match status" value="2"/>
</dbReference>
<keyword evidence="10" id="KW-1185">Reference proteome</keyword>
<dbReference type="Pfam" id="PF00926">
    <property type="entry name" value="DHBP_synthase"/>
    <property type="match status" value="1"/>
</dbReference>
<sequence length="408" mass="42288">MFTGRIHEVGVIEYAGPGGIGVRAAKCAGRLTPGGSLNVAGVRLTAERVEHDLVGMSISAETRRRTTFDQLPEPGRRVNLETPLAVGDPLDGHLVQGHVDGVGKVVRVDDDPGRGRRVWIRPPERFLARIAAKGSVAVDGVSLTVAEIVKDRFSVALIPSTLAGTTLAGLSAGERVNIESDVVGRLAAAGPATAGAHVARAVAALGWAGHLAGRAGVEKAVSQLAAGGAVMVWDPEREAEGDVILAGAHLRPAAFTFLLTEVYGYPCVPCAPEILDRLEIPALSGEGDRQGTAFYTPVDLAAATGTGVSAAERAATVRRLAHPEARPADFTSPGHVVPIAARPGLLRERAGHTEATVALCLAAGLPPVGVCCEVMRRDGVMAGAADLETSALRWGLPLVDIDALRAWL</sequence>
<evidence type="ECO:0000313" key="9">
    <source>
        <dbReference type="EMBL" id="MCK2217018.1"/>
    </source>
</evidence>
<evidence type="ECO:0000259" key="8">
    <source>
        <dbReference type="PROSITE" id="PS51177"/>
    </source>
</evidence>
<evidence type="ECO:0000256" key="1">
    <source>
        <dbReference type="ARBA" id="ARBA00002284"/>
    </source>
</evidence>
<feature type="repeat" description="Lumazine-binding" evidence="7">
    <location>
        <begin position="94"/>
        <end position="191"/>
    </location>
</feature>
<dbReference type="EC" id="4.1.99.12" evidence="3"/>
<keyword evidence="6" id="KW-0677">Repeat</keyword>
<dbReference type="CDD" id="cd00402">
    <property type="entry name" value="Riboflavin_synthase_like"/>
    <property type="match status" value="1"/>
</dbReference>
<dbReference type="RefSeq" id="WP_242382959.1">
    <property type="nucleotide sequence ID" value="NZ_JAKRKC020000001.1"/>
</dbReference>
<dbReference type="InterPro" id="IPR000422">
    <property type="entry name" value="DHBP_synthase_RibB"/>
</dbReference>
<feature type="domain" description="Lumazine-binding" evidence="8">
    <location>
        <begin position="94"/>
        <end position="191"/>
    </location>
</feature>
<dbReference type="PANTHER" id="PTHR21327">
    <property type="entry name" value="GTP CYCLOHYDROLASE II-RELATED"/>
    <property type="match status" value="1"/>
</dbReference>
<proteinExistence type="predicted"/>
<comment type="function">
    <text evidence="1">Catalyzes the conversion of D-ribulose 5-phosphate to formate and 3,4-dihydroxy-2-butanone 4-phosphate.</text>
</comment>
<dbReference type="Proteomes" id="UP001317259">
    <property type="component" value="Unassembled WGS sequence"/>
</dbReference>
<keyword evidence="4" id="KW-0686">Riboflavin biosynthesis</keyword>
<evidence type="ECO:0000313" key="10">
    <source>
        <dbReference type="Proteomes" id="UP001317259"/>
    </source>
</evidence>
<dbReference type="PANTHER" id="PTHR21327:SF18">
    <property type="entry name" value="3,4-DIHYDROXY-2-BUTANONE 4-PHOSPHATE SYNTHASE"/>
    <property type="match status" value="1"/>
</dbReference>
<comment type="pathway">
    <text evidence="2">Cofactor biosynthesis; riboflavin biosynthesis; 2-hydroxy-3-oxobutyl phosphate from D-ribulose 5-phosphate: step 1/1.</text>
</comment>